<gene>
    <name evidence="5" type="ORF">A4R43_08235</name>
</gene>
<keyword evidence="6" id="KW-1185">Reference proteome</keyword>
<dbReference type="InterPro" id="IPR052526">
    <property type="entry name" value="HTH-type_Bedaq_tolerance"/>
</dbReference>
<keyword evidence="1" id="KW-0805">Transcription regulation</keyword>
<dbReference type="InterPro" id="IPR023187">
    <property type="entry name" value="Tscrpt_reg_MarR-type_CS"/>
</dbReference>
<sequence>MLTSATAAELIDALRAVIRSGRAVQHHAYQHEDLPPGAIALLSLLHRDGEQRLGRLAARLDVDPSVISRQVAPLERAGLVRRRPDPGDGRAGLLAVTEDGDRYLCAHQRRWAELVATALTDWAEEDAEALIAGLRRLTADIRAVRELADS</sequence>
<dbReference type="SMART" id="SM00347">
    <property type="entry name" value="HTH_MARR"/>
    <property type="match status" value="1"/>
</dbReference>
<keyword evidence="3" id="KW-0804">Transcription</keyword>
<name>A0A344L392_9PSEU</name>
<dbReference type="SUPFAM" id="SSF46785">
    <property type="entry name" value="Winged helix' DNA-binding domain"/>
    <property type="match status" value="1"/>
</dbReference>
<dbReference type="Pfam" id="PF01047">
    <property type="entry name" value="MarR"/>
    <property type="match status" value="1"/>
</dbReference>
<dbReference type="InterPro" id="IPR036390">
    <property type="entry name" value="WH_DNA-bd_sf"/>
</dbReference>
<evidence type="ECO:0000256" key="1">
    <source>
        <dbReference type="ARBA" id="ARBA00023015"/>
    </source>
</evidence>
<dbReference type="Gene3D" id="1.10.10.10">
    <property type="entry name" value="Winged helix-like DNA-binding domain superfamily/Winged helix DNA-binding domain"/>
    <property type="match status" value="1"/>
</dbReference>
<dbReference type="KEGG" id="aab:A4R43_08235"/>
<dbReference type="EMBL" id="CP015163">
    <property type="protein sequence ID" value="AXB42516.1"/>
    <property type="molecule type" value="Genomic_DNA"/>
</dbReference>
<dbReference type="PANTHER" id="PTHR39515:SF2">
    <property type="entry name" value="HTH-TYPE TRANSCRIPTIONAL REGULATOR RV0880"/>
    <property type="match status" value="1"/>
</dbReference>
<dbReference type="Proteomes" id="UP000250434">
    <property type="component" value="Chromosome"/>
</dbReference>
<dbReference type="RefSeq" id="WP_162788372.1">
    <property type="nucleotide sequence ID" value="NZ_CP015163.1"/>
</dbReference>
<proteinExistence type="predicted"/>
<reference evidence="5 6" key="1">
    <citation type="submission" date="2016-04" db="EMBL/GenBank/DDBJ databases">
        <title>Complete genome sequence and analysis of deep-sea sediment isolate, Amycolatopsis sp. WP1.</title>
        <authorList>
            <person name="Wang H."/>
            <person name="Chen S."/>
            <person name="Wu Q."/>
        </authorList>
    </citation>
    <scope>NUCLEOTIDE SEQUENCE [LARGE SCALE GENOMIC DNA]</scope>
    <source>
        <strain evidence="5 6">WP1</strain>
    </source>
</reference>
<dbReference type="PANTHER" id="PTHR39515">
    <property type="entry name" value="CONSERVED PROTEIN"/>
    <property type="match status" value="1"/>
</dbReference>
<dbReference type="PROSITE" id="PS01117">
    <property type="entry name" value="HTH_MARR_1"/>
    <property type="match status" value="1"/>
</dbReference>
<dbReference type="AlphaFoldDB" id="A0A344L392"/>
<dbReference type="PROSITE" id="PS50995">
    <property type="entry name" value="HTH_MARR_2"/>
    <property type="match status" value="1"/>
</dbReference>
<accession>A0A344L392</accession>
<dbReference type="InterPro" id="IPR000835">
    <property type="entry name" value="HTH_MarR-typ"/>
</dbReference>
<dbReference type="GO" id="GO:0003677">
    <property type="term" value="F:DNA binding"/>
    <property type="evidence" value="ECO:0007669"/>
    <property type="project" value="UniProtKB-KW"/>
</dbReference>
<evidence type="ECO:0000313" key="6">
    <source>
        <dbReference type="Proteomes" id="UP000250434"/>
    </source>
</evidence>
<evidence type="ECO:0000256" key="2">
    <source>
        <dbReference type="ARBA" id="ARBA00023125"/>
    </source>
</evidence>
<evidence type="ECO:0000313" key="5">
    <source>
        <dbReference type="EMBL" id="AXB42516.1"/>
    </source>
</evidence>
<keyword evidence="2" id="KW-0238">DNA-binding</keyword>
<feature type="domain" description="HTH marR-type" evidence="4">
    <location>
        <begin position="7"/>
        <end position="139"/>
    </location>
</feature>
<protein>
    <recommendedName>
        <fullName evidence="4">HTH marR-type domain-containing protein</fullName>
    </recommendedName>
</protein>
<dbReference type="InterPro" id="IPR036388">
    <property type="entry name" value="WH-like_DNA-bd_sf"/>
</dbReference>
<organism evidence="5 6">
    <name type="scientific">Amycolatopsis albispora</name>
    <dbReference type="NCBI Taxonomy" id="1804986"/>
    <lineage>
        <taxon>Bacteria</taxon>
        <taxon>Bacillati</taxon>
        <taxon>Actinomycetota</taxon>
        <taxon>Actinomycetes</taxon>
        <taxon>Pseudonocardiales</taxon>
        <taxon>Pseudonocardiaceae</taxon>
        <taxon>Amycolatopsis</taxon>
    </lineage>
</organism>
<evidence type="ECO:0000259" key="4">
    <source>
        <dbReference type="PROSITE" id="PS50995"/>
    </source>
</evidence>
<dbReference type="GO" id="GO:0003700">
    <property type="term" value="F:DNA-binding transcription factor activity"/>
    <property type="evidence" value="ECO:0007669"/>
    <property type="project" value="InterPro"/>
</dbReference>
<evidence type="ECO:0000256" key="3">
    <source>
        <dbReference type="ARBA" id="ARBA00023163"/>
    </source>
</evidence>